<feature type="domain" description="DUF2179" evidence="7">
    <location>
        <begin position="334"/>
        <end position="382"/>
    </location>
</feature>
<feature type="transmembrane region" description="Helical" evidence="6">
    <location>
        <begin position="283"/>
        <end position="301"/>
    </location>
</feature>
<evidence type="ECO:0000313" key="8">
    <source>
        <dbReference type="EMBL" id="BBU47537.1"/>
    </source>
</evidence>
<evidence type="ECO:0000256" key="4">
    <source>
        <dbReference type="ARBA" id="ARBA00022989"/>
    </source>
</evidence>
<dbReference type="GO" id="GO:0005886">
    <property type="term" value="C:plasma membrane"/>
    <property type="evidence" value="ECO:0007669"/>
    <property type="project" value="UniProtKB-SubCell"/>
</dbReference>
<evidence type="ECO:0000256" key="5">
    <source>
        <dbReference type="ARBA" id="ARBA00023136"/>
    </source>
</evidence>
<evidence type="ECO:0000256" key="3">
    <source>
        <dbReference type="ARBA" id="ARBA00022692"/>
    </source>
</evidence>
<feature type="transmembrane region" description="Helical" evidence="6">
    <location>
        <begin position="84"/>
        <end position="103"/>
    </location>
</feature>
<proteinExistence type="predicted"/>
<dbReference type="EMBL" id="AP022325">
    <property type="protein sequence ID" value="BBU47537.1"/>
    <property type="molecule type" value="Genomic_DNA"/>
</dbReference>
<feature type="transmembrane region" description="Helical" evidence="6">
    <location>
        <begin position="33"/>
        <end position="51"/>
    </location>
</feature>
<organism evidence="8 9">
    <name type="scientific">Mycoplasmopsis felis</name>
    <dbReference type="NCBI Taxonomy" id="33923"/>
    <lineage>
        <taxon>Bacteria</taxon>
        <taxon>Bacillati</taxon>
        <taxon>Mycoplasmatota</taxon>
        <taxon>Mycoplasmoidales</taxon>
        <taxon>Metamycoplasmataceae</taxon>
        <taxon>Mycoplasmopsis</taxon>
    </lineage>
</organism>
<feature type="transmembrane region" description="Helical" evidence="6">
    <location>
        <begin position="221"/>
        <end position="243"/>
    </location>
</feature>
<keyword evidence="3 6" id="KW-0812">Transmembrane</keyword>
<name>A0A809S0C3_9BACT</name>
<comment type="subcellular location">
    <subcellularLocation>
        <location evidence="1">Cell membrane</location>
        <topology evidence="1">Multi-pass membrane protein</topology>
    </subcellularLocation>
</comment>
<protein>
    <recommendedName>
        <fullName evidence="7">DUF2179 domain-containing protein</fullName>
    </recommendedName>
</protein>
<dbReference type="KEGG" id="mfel:JPM2_2300"/>
<feature type="transmembrane region" description="Helical" evidence="6">
    <location>
        <begin position="178"/>
        <end position="200"/>
    </location>
</feature>
<dbReference type="AlphaFoldDB" id="A0A809S0C3"/>
<dbReference type="Pfam" id="PF10035">
    <property type="entry name" value="DUF2179"/>
    <property type="match status" value="1"/>
</dbReference>
<dbReference type="InterPro" id="IPR019264">
    <property type="entry name" value="DUF2179"/>
</dbReference>
<dbReference type="RefSeq" id="WP_161553037.1">
    <property type="nucleotide sequence ID" value="NZ_AP022325.1"/>
</dbReference>
<dbReference type="PANTHER" id="PTHR33545:SF5">
    <property type="entry name" value="UPF0750 MEMBRANE PROTEIN YITT"/>
    <property type="match status" value="1"/>
</dbReference>
<reference evidence="8 9" key="1">
    <citation type="submission" date="2020-01" db="EMBL/GenBank/DDBJ databases">
        <title>Complete genome sequence of Mycoplasma felis strain Myco-2.</title>
        <authorList>
            <person name="Kinoshita Y."/>
            <person name="Niwa H."/>
            <person name="Uchida-Fujii E."/>
            <person name="Nukada T."/>
        </authorList>
    </citation>
    <scope>NUCLEOTIDE SEQUENCE [LARGE SCALE GENOMIC DNA]</scope>
    <source>
        <strain evidence="8 9">Myco-2</strain>
    </source>
</reference>
<evidence type="ECO:0000313" key="9">
    <source>
        <dbReference type="Proteomes" id="UP000464317"/>
    </source>
</evidence>
<dbReference type="InterPro" id="IPR003740">
    <property type="entry name" value="YitT"/>
</dbReference>
<sequence length="391" mass="44827">MKDNQIRYSRKRMNSSLLILGFFYKINTPWKKLLTLTIIGIIASISGVLLLQNTGLYALGAEAIGQSFGNLVYYLKDSKILFDIIFWIMYFIFNIPLFILSYLKISKNFTWYNMYFIFIYSFSGLLFASIPGIEKIFIFANLDATLLNENPLSQLYKEYNIRVVLWNNPSDNFKQLSIFLYAISFGLIQGLATVTSLILGASTGGYDIYGVYAAKIKFKDISSIFFILNIISLFIANIIGTYIPTSIAISSIQNKVGGDIQKYQEIFNYNKPWGFDLFFNPNFVSGIFMLLVNAIFVNLTFPKYKLVQTQIYCTNPFDLIQEINEKTNRIYTFSIHKITGGYSKQEQFMITTNTQYLDAVGLFEEAKSINNNLFISIIDIKKGDGFIFVEE</sequence>
<evidence type="ECO:0000256" key="1">
    <source>
        <dbReference type="ARBA" id="ARBA00004651"/>
    </source>
</evidence>
<feature type="transmembrane region" description="Helical" evidence="6">
    <location>
        <begin position="115"/>
        <end position="133"/>
    </location>
</feature>
<keyword evidence="5 6" id="KW-0472">Membrane</keyword>
<evidence type="ECO:0000256" key="2">
    <source>
        <dbReference type="ARBA" id="ARBA00022475"/>
    </source>
</evidence>
<keyword evidence="4 6" id="KW-1133">Transmembrane helix</keyword>
<dbReference type="Proteomes" id="UP000464317">
    <property type="component" value="Chromosome"/>
</dbReference>
<gene>
    <name evidence="8" type="ORF">JPM2_2300</name>
</gene>
<dbReference type="InterPro" id="IPR051461">
    <property type="entry name" value="UPF0750_membrane"/>
</dbReference>
<accession>A0A809S0C3</accession>
<keyword evidence="2" id="KW-1003">Cell membrane</keyword>
<evidence type="ECO:0000259" key="7">
    <source>
        <dbReference type="Pfam" id="PF10035"/>
    </source>
</evidence>
<dbReference type="Pfam" id="PF02588">
    <property type="entry name" value="YitT_membrane"/>
    <property type="match status" value="1"/>
</dbReference>
<dbReference type="PANTHER" id="PTHR33545">
    <property type="entry name" value="UPF0750 MEMBRANE PROTEIN YITT-RELATED"/>
    <property type="match status" value="1"/>
</dbReference>
<keyword evidence="9" id="KW-1185">Reference proteome</keyword>
<evidence type="ECO:0000256" key="6">
    <source>
        <dbReference type="SAM" id="Phobius"/>
    </source>
</evidence>